<dbReference type="RefSeq" id="WP_285758241.1">
    <property type="nucleotide sequence ID" value="NZ_BSQG01000002.1"/>
</dbReference>
<sequence length="363" mass="37623">MHPDIPARPLIVTDDSELLDDLLRLASAADIEVSVVHAASRAGREWPRAPLVVVGRDLVTQLAALSPGDNPNVVVTGRGTSRIDDDRAAWDSALRIGAREVVDLPDHEGRLVDLFAEAAGGGPGHAPVVAVVGGRGGAGASLLAVALALAGQRSGMRTMLIDADPLGAGLDLLIGAEHTPGARWDSFTGRQGRIIWPALRDALPTVHGIVLMTWARQEAAPVPAPAMRTILTSAVRGAELLVADLPRTPDPGTAEILGRARVALVVLTADVHSVLAAARIVPRLREQAADVRLVVRGASPATIPADTVSQSLGLPLAGVLEHEPGLARALERGDTPAQHPRSPLASFSDSFLGTLPSSPSPST</sequence>
<dbReference type="GO" id="GO:0009898">
    <property type="term" value="C:cytoplasmic side of plasma membrane"/>
    <property type="evidence" value="ECO:0007669"/>
    <property type="project" value="TreeGrafter"/>
</dbReference>
<evidence type="ECO:0000313" key="3">
    <source>
        <dbReference type="EMBL" id="GLU47220.1"/>
    </source>
</evidence>
<evidence type="ECO:0000259" key="2">
    <source>
        <dbReference type="Pfam" id="PF26563"/>
    </source>
</evidence>
<dbReference type="PANTHER" id="PTHR43384">
    <property type="entry name" value="SEPTUM SITE-DETERMINING PROTEIN MIND HOMOLOG, CHLOROPLASTIC-RELATED"/>
    <property type="match status" value="1"/>
</dbReference>
<dbReference type="GO" id="GO:0005829">
    <property type="term" value="C:cytosol"/>
    <property type="evidence" value="ECO:0007669"/>
    <property type="project" value="TreeGrafter"/>
</dbReference>
<reference evidence="3" key="1">
    <citation type="submission" date="2023-02" db="EMBL/GenBank/DDBJ databases">
        <title>Nocardiopsis ansamitocini NBRC 112285.</title>
        <authorList>
            <person name="Ichikawa N."/>
            <person name="Sato H."/>
            <person name="Tonouchi N."/>
        </authorList>
    </citation>
    <scope>NUCLEOTIDE SEQUENCE</scope>
    <source>
        <strain evidence="3">NBRC 112285</strain>
    </source>
</reference>
<dbReference type="Gene3D" id="3.40.50.300">
    <property type="entry name" value="P-loop containing nucleotide triphosphate hydrolases"/>
    <property type="match status" value="1"/>
</dbReference>
<dbReference type="InterPro" id="IPR050625">
    <property type="entry name" value="ParA/MinD_ATPase"/>
</dbReference>
<dbReference type="NCBIfam" id="TIGR03815">
    <property type="entry name" value="CpaE_hom_Actino"/>
    <property type="match status" value="1"/>
</dbReference>
<dbReference type="InterPro" id="IPR022521">
    <property type="entry name" value="Rv3660c"/>
</dbReference>
<feature type="domain" description="Rv3660c-like CheY-like N-terminal" evidence="2">
    <location>
        <begin position="12"/>
        <end position="122"/>
    </location>
</feature>
<dbReference type="InterPro" id="IPR059050">
    <property type="entry name" value="Rv3660c_N"/>
</dbReference>
<evidence type="ECO:0000313" key="4">
    <source>
        <dbReference type="Proteomes" id="UP001165092"/>
    </source>
</evidence>
<evidence type="ECO:0000256" key="1">
    <source>
        <dbReference type="SAM" id="MobiDB-lite"/>
    </source>
</evidence>
<dbReference type="SUPFAM" id="SSF52540">
    <property type="entry name" value="P-loop containing nucleoside triphosphate hydrolases"/>
    <property type="match status" value="1"/>
</dbReference>
<dbReference type="GO" id="GO:0051782">
    <property type="term" value="P:negative regulation of cell division"/>
    <property type="evidence" value="ECO:0007669"/>
    <property type="project" value="TreeGrafter"/>
</dbReference>
<proteinExistence type="predicted"/>
<dbReference type="Proteomes" id="UP001165092">
    <property type="component" value="Unassembled WGS sequence"/>
</dbReference>
<accession>A0A9W6P4T5</accession>
<dbReference type="AlphaFoldDB" id="A0A9W6P4T5"/>
<dbReference type="Pfam" id="PF26563">
    <property type="entry name" value="Rv3660c_N"/>
    <property type="match status" value="1"/>
</dbReference>
<dbReference type="EMBL" id="BSQG01000002">
    <property type="protein sequence ID" value="GLU47220.1"/>
    <property type="molecule type" value="Genomic_DNA"/>
</dbReference>
<dbReference type="GO" id="GO:0005524">
    <property type="term" value="F:ATP binding"/>
    <property type="evidence" value="ECO:0007669"/>
    <property type="project" value="TreeGrafter"/>
</dbReference>
<comment type="caution">
    <text evidence="3">The sequence shown here is derived from an EMBL/GenBank/DDBJ whole genome shotgun (WGS) entry which is preliminary data.</text>
</comment>
<dbReference type="GO" id="GO:0016887">
    <property type="term" value="F:ATP hydrolysis activity"/>
    <property type="evidence" value="ECO:0007669"/>
    <property type="project" value="TreeGrafter"/>
</dbReference>
<dbReference type="PANTHER" id="PTHR43384:SF11">
    <property type="entry name" value="SEPTUM SITE DETERMINING PROTEIN"/>
    <property type="match status" value="1"/>
</dbReference>
<keyword evidence="4" id="KW-1185">Reference proteome</keyword>
<organism evidence="3 4">
    <name type="scientific">Nocardiopsis ansamitocini</name>
    <dbReference type="NCBI Taxonomy" id="1670832"/>
    <lineage>
        <taxon>Bacteria</taxon>
        <taxon>Bacillati</taxon>
        <taxon>Actinomycetota</taxon>
        <taxon>Actinomycetes</taxon>
        <taxon>Streptosporangiales</taxon>
        <taxon>Nocardiopsidaceae</taxon>
        <taxon>Nocardiopsis</taxon>
    </lineage>
</organism>
<name>A0A9W6P4T5_9ACTN</name>
<dbReference type="InterPro" id="IPR027417">
    <property type="entry name" value="P-loop_NTPase"/>
</dbReference>
<gene>
    <name evidence="3" type="ORF">Nans01_15710</name>
</gene>
<feature type="region of interest" description="Disordered" evidence="1">
    <location>
        <begin position="332"/>
        <end position="363"/>
    </location>
</feature>
<protein>
    <submittedName>
        <fullName evidence="3">Septum formation initiator</fullName>
    </submittedName>
</protein>